<dbReference type="Gene3D" id="1.10.287.110">
    <property type="entry name" value="DnaJ domain"/>
    <property type="match status" value="1"/>
</dbReference>
<dbReference type="CDD" id="cd06257">
    <property type="entry name" value="DnaJ"/>
    <property type="match status" value="1"/>
</dbReference>
<feature type="domain" description="J" evidence="3">
    <location>
        <begin position="3"/>
        <end position="78"/>
    </location>
</feature>
<dbReference type="PANTHER" id="PTHR43215">
    <property type="entry name" value="RADIAL SPOKE HEAD 1 HOMOLOG"/>
    <property type="match status" value="1"/>
</dbReference>
<dbReference type="Gene3D" id="2.20.110.10">
    <property type="entry name" value="Histone H3 K4-specific methyltransferase SET7/9 N-terminal domain"/>
    <property type="match status" value="2"/>
</dbReference>
<dbReference type="SMART" id="SM00271">
    <property type="entry name" value="DnaJ"/>
    <property type="match status" value="1"/>
</dbReference>
<dbReference type="Proteomes" id="UP000594688">
    <property type="component" value="Chromosome"/>
</dbReference>
<dbReference type="AlphaFoldDB" id="A0A7T0BY83"/>
<evidence type="ECO:0000259" key="3">
    <source>
        <dbReference type="PROSITE" id="PS50076"/>
    </source>
</evidence>
<dbReference type="SUPFAM" id="SSF82185">
    <property type="entry name" value="Histone H3 K4-specific methyltransferase SET7/9 N-terminal domain"/>
    <property type="match status" value="1"/>
</dbReference>
<reference evidence="4 5" key="1">
    <citation type="submission" date="2020-02" db="EMBL/GenBank/DDBJ databases">
        <title>Genomic and physiological characterization of two novel Nitrospinaceae genera.</title>
        <authorList>
            <person name="Mueller A.J."/>
            <person name="Jung M.-Y."/>
            <person name="Strachan C.R."/>
            <person name="Herbold C.W."/>
            <person name="Kirkegaard R.H."/>
            <person name="Daims H."/>
        </authorList>
    </citation>
    <scope>NUCLEOTIDE SEQUENCE [LARGE SCALE GENOMIC DNA]</scope>
    <source>
        <strain evidence="4">EB</strain>
    </source>
</reference>
<dbReference type="Pfam" id="PF00226">
    <property type="entry name" value="DnaJ"/>
    <property type="match status" value="1"/>
</dbReference>
<name>A0A7T0BY83_9BACT</name>
<dbReference type="KEGG" id="nli:G3M70_15210"/>
<keyword evidence="1" id="KW-0677">Repeat</keyword>
<gene>
    <name evidence="4" type="ORF">G3M70_15210</name>
</gene>
<dbReference type="InterPro" id="IPR001623">
    <property type="entry name" value="DnaJ_domain"/>
</dbReference>
<sequence length="231" mass="26337">MRRSFEILGLPPESSFEDIKRAYKFQAKKWHPDRFPEDAHHLQKKAHEQFQKITDAFKKLEEHFKNHEKGRYAADQPDTSFQSATTETASTSSFDKGNPEGQTSTVREHDHVPGYFYREWPNGDRYEGQMRGEIPQGMGVYTSSDGTIYTGQFDCGKPHGQGKLSFSNGDTFNGEFREDRMCGQGTYKYANGDRYIGQFENDLPHGEGAHILASGKVYAGLWEGGYLIDQR</sequence>
<dbReference type="InterPro" id="IPR036869">
    <property type="entry name" value="J_dom_sf"/>
</dbReference>
<evidence type="ECO:0000313" key="5">
    <source>
        <dbReference type="Proteomes" id="UP000594688"/>
    </source>
</evidence>
<evidence type="ECO:0000313" key="4">
    <source>
        <dbReference type="EMBL" id="QPJ63149.1"/>
    </source>
</evidence>
<dbReference type="PANTHER" id="PTHR43215:SF14">
    <property type="entry name" value="RADIAL SPOKE HEAD 1 HOMOLOG"/>
    <property type="match status" value="1"/>
</dbReference>
<dbReference type="PROSITE" id="PS50076">
    <property type="entry name" value="DNAJ_2"/>
    <property type="match status" value="1"/>
</dbReference>
<evidence type="ECO:0000256" key="2">
    <source>
        <dbReference type="SAM" id="MobiDB-lite"/>
    </source>
</evidence>
<organism evidence="4 5">
    <name type="scientific">Candidatus Nitronauta litoralis</name>
    <dbReference type="NCBI Taxonomy" id="2705533"/>
    <lineage>
        <taxon>Bacteria</taxon>
        <taxon>Pseudomonadati</taxon>
        <taxon>Nitrospinota/Tectimicrobiota group</taxon>
        <taxon>Nitrospinota</taxon>
        <taxon>Nitrospinia</taxon>
        <taxon>Nitrospinales</taxon>
        <taxon>Nitrospinaceae</taxon>
        <taxon>Candidatus Nitronauta</taxon>
    </lineage>
</organism>
<evidence type="ECO:0000256" key="1">
    <source>
        <dbReference type="ARBA" id="ARBA00022737"/>
    </source>
</evidence>
<dbReference type="Pfam" id="PF02493">
    <property type="entry name" value="MORN"/>
    <property type="match status" value="4"/>
</dbReference>
<dbReference type="InterPro" id="IPR003409">
    <property type="entry name" value="MORN"/>
</dbReference>
<dbReference type="SMART" id="SM00698">
    <property type="entry name" value="MORN"/>
    <property type="match status" value="4"/>
</dbReference>
<accession>A0A7T0BY83</accession>
<dbReference type="PRINTS" id="PR00625">
    <property type="entry name" value="JDOMAIN"/>
</dbReference>
<proteinExistence type="predicted"/>
<dbReference type="EMBL" id="CP048685">
    <property type="protein sequence ID" value="QPJ63149.1"/>
    <property type="molecule type" value="Genomic_DNA"/>
</dbReference>
<feature type="compositionally biased region" description="Low complexity" evidence="2">
    <location>
        <begin position="79"/>
        <end position="94"/>
    </location>
</feature>
<protein>
    <submittedName>
        <fullName evidence="4">DnaJ domain-containing protein</fullName>
    </submittedName>
</protein>
<dbReference type="SUPFAM" id="SSF46565">
    <property type="entry name" value="Chaperone J-domain"/>
    <property type="match status" value="1"/>
</dbReference>
<feature type="region of interest" description="Disordered" evidence="2">
    <location>
        <begin position="69"/>
        <end position="106"/>
    </location>
</feature>